<protein>
    <recommendedName>
        <fullName evidence="3">Protoheme IX farnesyltransferase, mitochondrial</fullName>
    </recommendedName>
    <alternativeName>
        <fullName evidence="11">Heme O synthase</fullName>
    </alternativeName>
</protein>
<keyword evidence="6" id="KW-0809">Transit peptide</keyword>
<feature type="transmembrane region" description="Helical" evidence="12">
    <location>
        <begin position="276"/>
        <end position="298"/>
    </location>
</feature>
<proteinExistence type="inferred from homology"/>
<keyword evidence="9" id="KW-0350">Heme biosynthesis</keyword>
<dbReference type="InterPro" id="IPR006369">
    <property type="entry name" value="Protohaem_IX_farnesylTrfase"/>
</dbReference>
<sequence length="364" mass="38318">MGGLPSSPSFVSESTDGPERVPKVFPCFLYQQSIVKGRHSLGIESTSPNNIPSISLRLIQSSASSKSESISTSVSAAPFTSFFWRNDQWSADIRRRRAASQVATARINKATSSSPAFELYDTQSQAQAYPLPSSSSPSSSTAPFLPSTILTSPLALSSNYPPSPSLVPYRPVPSLTPKRLLSLYLSLAKSRLSILIILTTMSSVALSPMPVSVPTLLATAAGTFICSASANTLNQLQEVPYDAQMARTRNRPLVTHSISPLHAAVFAGITSAAGPALLWVAVGPTVAILGAANIALYAGAYTYLKRRSIINTWVGAVVGGIPPLMGWAACGGPILPSESSPIHLFLPLSSPPISLPPHPPHPPP</sequence>
<comment type="subcellular location">
    <subcellularLocation>
        <location evidence="1">Mitochondrion membrane</location>
        <topology evidence="1">Multi-pass membrane protein</topology>
    </subcellularLocation>
</comment>
<evidence type="ECO:0000256" key="9">
    <source>
        <dbReference type="ARBA" id="ARBA00023133"/>
    </source>
</evidence>
<dbReference type="CDD" id="cd13957">
    <property type="entry name" value="PT_UbiA_Cox10"/>
    <property type="match status" value="1"/>
</dbReference>
<evidence type="ECO:0000256" key="7">
    <source>
        <dbReference type="ARBA" id="ARBA00022989"/>
    </source>
</evidence>
<evidence type="ECO:0000256" key="11">
    <source>
        <dbReference type="ARBA" id="ARBA00030253"/>
    </source>
</evidence>
<dbReference type="FunFam" id="1.10.357.140:FF:000004">
    <property type="entry name" value="Protoheme IX farnesyltransferase, mitochondrial"/>
    <property type="match status" value="1"/>
</dbReference>
<evidence type="ECO:0000256" key="10">
    <source>
        <dbReference type="ARBA" id="ARBA00023136"/>
    </source>
</evidence>
<evidence type="ECO:0000256" key="5">
    <source>
        <dbReference type="ARBA" id="ARBA00022692"/>
    </source>
</evidence>
<accession>A0A286UAK0</accession>
<keyword evidence="5 12" id="KW-0812">Transmembrane</keyword>
<dbReference type="AlphaFoldDB" id="A0A286UAK0"/>
<dbReference type="InterPro" id="IPR000537">
    <property type="entry name" value="UbiA_prenyltransferase"/>
</dbReference>
<evidence type="ECO:0000256" key="12">
    <source>
        <dbReference type="SAM" id="Phobius"/>
    </source>
</evidence>
<evidence type="ECO:0000256" key="4">
    <source>
        <dbReference type="ARBA" id="ARBA00022679"/>
    </source>
</evidence>
<feature type="transmembrane region" description="Helical" evidence="12">
    <location>
        <begin position="253"/>
        <end position="270"/>
    </location>
</feature>
<gene>
    <name evidence="13" type="ORF">PNOK_0823100</name>
</gene>
<dbReference type="Pfam" id="PF01040">
    <property type="entry name" value="UbiA"/>
    <property type="match status" value="1"/>
</dbReference>
<organism evidence="13 14">
    <name type="scientific">Pyrrhoderma noxium</name>
    <dbReference type="NCBI Taxonomy" id="2282107"/>
    <lineage>
        <taxon>Eukaryota</taxon>
        <taxon>Fungi</taxon>
        <taxon>Dikarya</taxon>
        <taxon>Basidiomycota</taxon>
        <taxon>Agaricomycotina</taxon>
        <taxon>Agaricomycetes</taxon>
        <taxon>Hymenochaetales</taxon>
        <taxon>Hymenochaetaceae</taxon>
        <taxon>Pyrrhoderma</taxon>
    </lineage>
</organism>
<dbReference type="OrthoDB" id="5211at2759"/>
<evidence type="ECO:0000256" key="8">
    <source>
        <dbReference type="ARBA" id="ARBA00023128"/>
    </source>
</evidence>
<dbReference type="Proteomes" id="UP000217199">
    <property type="component" value="Unassembled WGS sequence"/>
</dbReference>
<dbReference type="GO" id="GO:0006784">
    <property type="term" value="P:heme A biosynthetic process"/>
    <property type="evidence" value="ECO:0007669"/>
    <property type="project" value="TreeGrafter"/>
</dbReference>
<keyword evidence="4" id="KW-0808">Transferase</keyword>
<evidence type="ECO:0000313" key="14">
    <source>
        <dbReference type="Proteomes" id="UP000217199"/>
    </source>
</evidence>
<dbReference type="InterPro" id="IPR044878">
    <property type="entry name" value="UbiA_sf"/>
</dbReference>
<evidence type="ECO:0000256" key="6">
    <source>
        <dbReference type="ARBA" id="ARBA00022946"/>
    </source>
</evidence>
<dbReference type="Gene3D" id="1.10.357.140">
    <property type="entry name" value="UbiA prenyltransferase"/>
    <property type="match status" value="1"/>
</dbReference>
<name>A0A286UAK0_9AGAM</name>
<dbReference type="EMBL" id="NBII01000008">
    <property type="protein sequence ID" value="PAV16611.1"/>
    <property type="molecule type" value="Genomic_DNA"/>
</dbReference>
<dbReference type="STRING" id="2282107.A0A286UAK0"/>
<feature type="transmembrane region" description="Helical" evidence="12">
    <location>
        <begin position="215"/>
        <end position="233"/>
    </location>
</feature>
<comment type="similarity">
    <text evidence="2">Belongs to the UbiA prenyltransferase family.</text>
</comment>
<evidence type="ECO:0000256" key="2">
    <source>
        <dbReference type="ARBA" id="ARBA00005985"/>
    </source>
</evidence>
<dbReference type="GO" id="GO:0008495">
    <property type="term" value="F:protoheme IX farnesyltransferase activity"/>
    <property type="evidence" value="ECO:0007669"/>
    <property type="project" value="InterPro"/>
</dbReference>
<evidence type="ECO:0000256" key="3">
    <source>
        <dbReference type="ARBA" id="ARBA00016335"/>
    </source>
</evidence>
<dbReference type="PANTHER" id="PTHR43448:SF2">
    <property type="entry name" value="PROTOHEME IX FARNESYLTRANSFERASE, MITOCHONDRIAL"/>
    <property type="match status" value="1"/>
</dbReference>
<keyword evidence="10 12" id="KW-0472">Membrane</keyword>
<dbReference type="PANTHER" id="PTHR43448">
    <property type="entry name" value="PROTOHEME IX FARNESYLTRANSFERASE, MITOCHONDRIAL"/>
    <property type="match status" value="1"/>
</dbReference>
<comment type="caution">
    <text evidence="13">The sequence shown here is derived from an EMBL/GenBank/DDBJ whole genome shotgun (WGS) entry which is preliminary data.</text>
</comment>
<evidence type="ECO:0000256" key="1">
    <source>
        <dbReference type="ARBA" id="ARBA00004225"/>
    </source>
</evidence>
<evidence type="ECO:0000313" key="13">
    <source>
        <dbReference type="EMBL" id="PAV16611.1"/>
    </source>
</evidence>
<dbReference type="GO" id="GO:0031966">
    <property type="term" value="C:mitochondrial membrane"/>
    <property type="evidence" value="ECO:0007669"/>
    <property type="project" value="UniProtKB-SubCell"/>
</dbReference>
<keyword evidence="8" id="KW-0496">Mitochondrion</keyword>
<reference evidence="13 14" key="1">
    <citation type="journal article" date="2017" name="Mol. Ecol.">
        <title>Comparative and population genomic landscape of Phellinus noxius: A hypervariable fungus causing root rot in trees.</title>
        <authorList>
            <person name="Chung C.L."/>
            <person name="Lee T.J."/>
            <person name="Akiba M."/>
            <person name="Lee H.H."/>
            <person name="Kuo T.H."/>
            <person name="Liu D."/>
            <person name="Ke H.M."/>
            <person name="Yokoi T."/>
            <person name="Roa M.B."/>
            <person name="Lu M.J."/>
            <person name="Chang Y.Y."/>
            <person name="Ann P.J."/>
            <person name="Tsai J.N."/>
            <person name="Chen C.Y."/>
            <person name="Tzean S.S."/>
            <person name="Ota Y."/>
            <person name="Hattori T."/>
            <person name="Sahashi N."/>
            <person name="Liou R.F."/>
            <person name="Kikuchi T."/>
            <person name="Tsai I.J."/>
        </authorList>
    </citation>
    <scope>NUCLEOTIDE SEQUENCE [LARGE SCALE GENOMIC DNA]</scope>
    <source>
        <strain evidence="13 14">FFPRI411160</strain>
    </source>
</reference>
<keyword evidence="7 12" id="KW-1133">Transmembrane helix</keyword>
<keyword evidence="14" id="KW-1185">Reference proteome</keyword>
<dbReference type="InParanoid" id="A0A286UAK0"/>